<comment type="caution">
    <text evidence="2">The sequence shown here is derived from an EMBL/GenBank/DDBJ whole genome shotgun (WGS) entry which is preliminary data.</text>
</comment>
<accession>A0A6A4VZZ6</accession>
<feature type="compositionally biased region" description="Basic and acidic residues" evidence="1">
    <location>
        <begin position="176"/>
        <end position="189"/>
    </location>
</feature>
<evidence type="ECO:0000256" key="1">
    <source>
        <dbReference type="SAM" id="MobiDB-lite"/>
    </source>
</evidence>
<dbReference type="Proteomes" id="UP000440578">
    <property type="component" value="Unassembled WGS sequence"/>
</dbReference>
<evidence type="ECO:0000313" key="2">
    <source>
        <dbReference type="EMBL" id="KAF0297134.1"/>
    </source>
</evidence>
<evidence type="ECO:0000313" key="3">
    <source>
        <dbReference type="Proteomes" id="UP000440578"/>
    </source>
</evidence>
<gene>
    <name evidence="2" type="ORF">FJT64_005423</name>
</gene>
<dbReference type="OrthoDB" id="6287635at2759"/>
<proteinExistence type="predicted"/>
<reference evidence="2 3" key="1">
    <citation type="submission" date="2019-07" db="EMBL/GenBank/DDBJ databases">
        <title>Draft genome assembly of a fouling barnacle, Amphibalanus amphitrite (Darwin, 1854): The first reference genome for Thecostraca.</title>
        <authorList>
            <person name="Kim W."/>
        </authorList>
    </citation>
    <scope>NUCLEOTIDE SEQUENCE [LARGE SCALE GENOMIC DNA]</scope>
    <source>
        <strain evidence="2">SNU_AA5</strain>
        <tissue evidence="2">Soma without cirri and trophi</tissue>
    </source>
</reference>
<feature type="region of interest" description="Disordered" evidence="1">
    <location>
        <begin position="107"/>
        <end position="163"/>
    </location>
</feature>
<feature type="region of interest" description="Disordered" evidence="1">
    <location>
        <begin position="176"/>
        <end position="240"/>
    </location>
</feature>
<feature type="compositionally biased region" description="Basic residues" evidence="1">
    <location>
        <begin position="118"/>
        <end position="131"/>
    </location>
</feature>
<dbReference type="AlphaFoldDB" id="A0A6A4VZZ6"/>
<dbReference type="EMBL" id="VIIS01001512">
    <property type="protein sequence ID" value="KAF0297134.1"/>
    <property type="molecule type" value="Genomic_DNA"/>
</dbReference>
<keyword evidence="3" id="KW-1185">Reference proteome</keyword>
<organism evidence="2 3">
    <name type="scientific">Amphibalanus amphitrite</name>
    <name type="common">Striped barnacle</name>
    <name type="synonym">Balanus amphitrite</name>
    <dbReference type="NCBI Taxonomy" id="1232801"/>
    <lineage>
        <taxon>Eukaryota</taxon>
        <taxon>Metazoa</taxon>
        <taxon>Ecdysozoa</taxon>
        <taxon>Arthropoda</taxon>
        <taxon>Crustacea</taxon>
        <taxon>Multicrustacea</taxon>
        <taxon>Cirripedia</taxon>
        <taxon>Thoracica</taxon>
        <taxon>Thoracicalcarea</taxon>
        <taxon>Balanomorpha</taxon>
        <taxon>Balanoidea</taxon>
        <taxon>Balanidae</taxon>
        <taxon>Amphibalaninae</taxon>
        <taxon>Amphibalanus</taxon>
    </lineage>
</organism>
<protein>
    <recommendedName>
        <fullName evidence="4">LisH domain-containing protein</fullName>
    </recommendedName>
</protein>
<name>A0A6A4VZZ6_AMPAM</name>
<feature type="compositionally biased region" description="Pro residues" evidence="1">
    <location>
        <begin position="225"/>
        <end position="234"/>
    </location>
</feature>
<sequence>MDLMPSEVARLVLGYLKEAGCETAWRSFLNESADLAEVRSLQARGRAVPCGVQGLSLLQTLEQYSTARSLVQDARLGSGGPSDPSPPPTSFLEKLRHLIVLASLERLKAVPQEPPPPNRKRTISLRSTRRQKQQERLQDISHLAPGPTAPIVTPGGPLISLGPEEMMMGFPRVRDVHQPADDDLGAHDEAADDVPPPESGHPEPEPEPGCGASPDRRWRRKGQPRRPPPPPPPAAAKGRA</sequence>
<evidence type="ECO:0008006" key="4">
    <source>
        <dbReference type="Google" id="ProtNLM"/>
    </source>
</evidence>